<protein>
    <submittedName>
        <fullName evidence="2">Uncharacterized protein</fullName>
    </submittedName>
</protein>
<organism evidence="2 3">
    <name type="scientific">Eumeta variegata</name>
    <name type="common">Bagworm moth</name>
    <name type="synonym">Eumeta japonica</name>
    <dbReference type="NCBI Taxonomy" id="151549"/>
    <lineage>
        <taxon>Eukaryota</taxon>
        <taxon>Metazoa</taxon>
        <taxon>Ecdysozoa</taxon>
        <taxon>Arthropoda</taxon>
        <taxon>Hexapoda</taxon>
        <taxon>Insecta</taxon>
        <taxon>Pterygota</taxon>
        <taxon>Neoptera</taxon>
        <taxon>Endopterygota</taxon>
        <taxon>Lepidoptera</taxon>
        <taxon>Glossata</taxon>
        <taxon>Ditrysia</taxon>
        <taxon>Tineoidea</taxon>
        <taxon>Psychidae</taxon>
        <taxon>Oiketicinae</taxon>
        <taxon>Eumeta</taxon>
    </lineage>
</organism>
<sequence length="121" mass="13505">MSYNSESRAMDLPKWNRAVFVALRASPPRFNTSSDTISGYDLLLLRRVFGGILRYQAALKPGNNVVLPIVVLSKVEALPEAAMFKAESNSRSIRDCNCDQSRNRKEEGESGMGEGRETHRT</sequence>
<evidence type="ECO:0000256" key="1">
    <source>
        <dbReference type="SAM" id="MobiDB-lite"/>
    </source>
</evidence>
<comment type="caution">
    <text evidence="2">The sequence shown here is derived from an EMBL/GenBank/DDBJ whole genome shotgun (WGS) entry which is preliminary data.</text>
</comment>
<name>A0A4C1ZCH9_EUMVA</name>
<evidence type="ECO:0000313" key="2">
    <source>
        <dbReference type="EMBL" id="GBP85062.1"/>
    </source>
</evidence>
<feature type="compositionally biased region" description="Basic and acidic residues" evidence="1">
    <location>
        <begin position="92"/>
        <end position="121"/>
    </location>
</feature>
<dbReference type="EMBL" id="BGZK01001715">
    <property type="protein sequence ID" value="GBP85062.1"/>
    <property type="molecule type" value="Genomic_DNA"/>
</dbReference>
<dbReference type="Proteomes" id="UP000299102">
    <property type="component" value="Unassembled WGS sequence"/>
</dbReference>
<reference evidence="2 3" key="1">
    <citation type="journal article" date="2019" name="Commun. Biol.">
        <title>The bagworm genome reveals a unique fibroin gene that provides high tensile strength.</title>
        <authorList>
            <person name="Kono N."/>
            <person name="Nakamura H."/>
            <person name="Ohtoshi R."/>
            <person name="Tomita M."/>
            <person name="Numata K."/>
            <person name="Arakawa K."/>
        </authorList>
    </citation>
    <scope>NUCLEOTIDE SEQUENCE [LARGE SCALE GENOMIC DNA]</scope>
</reference>
<gene>
    <name evidence="2" type="ORF">EVAR_59816_1</name>
</gene>
<keyword evidence="3" id="KW-1185">Reference proteome</keyword>
<accession>A0A4C1ZCH9</accession>
<dbReference type="AlphaFoldDB" id="A0A4C1ZCH9"/>
<feature type="region of interest" description="Disordered" evidence="1">
    <location>
        <begin position="90"/>
        <end position="121"/>
    </location>
</feature>
<proteinExistence type="predicted"/>
<evidence type="ECO:0000313" key="3">
    <source>
        <dbReference type="Proteomes" id="UP000299102"/>
    </source>
</evidence>